<dbReference type="Proteomes" id="UP001149822">
    <property type="component" value="Unassembled WGS sequence"/>
</dbReference>
<dbReference type="RefSeq" id="WP_268943913.1">
    <property type="nucleotide sequence ID" value="NZ_JAPTYD010000052.1"/>
</dbReference>
<evidence type="ECO:0000259" key="1">
    <source>
        <dbReference type="Pfam" id="PF07486"/>
    </source>
</evidence>
<comment type="caution">
    <text evidence="2">The sequence shown here is derived from an EMBL/GenBank/DDBJ whole genome shotgun (WGS) entry which is preliminary data.</text>
</comment>
<dbReference type="InterPro" id="IPR042047">
    <property type="entry name" value="SleB_dom1"/>
</dbReference>
<keyword evidence="3" id="KW-1185">Reference proteome</keyword>
<gene>
    <name evidence="2" type="ORF">OU682_19655</name>
</gene>
<reference evidence="2" key="1">
    <citation type="submission" date="2022-12" db="EMBL/GenBank/DDBJ databases">
        <title>Paracoccus sp. EF6 isolated from a lake water.</title>
        <authorList>
            <person name="Liu H."/>
        </authorList>
    </citation>
    <scope>NUCLEOTIDE SEQUENCE</scope>
    <source>
        <strain evidence="2">EF6</strain>
    </source>
</reference>
<evidence type="ECO:0000313" key="2">
    <source>
        <dbReference type="EMBL" id="MCZ0963816.1"/>
    </source>
</evidence>
<sequence length="255" mass="27683">MIREVLVMAIALVAAWHSSALVFVRVDENQFRQPVSALQARRSLASSGPTLPIQPTLPAVRAETWGTTFGPAVPAPVLSDLALDSAAAPVWRPDKVATARPLPRPATADQILRGARIPLPPASLRNASDLSCIAVAIYHEARDQDDFGQRAVASVILQRMALPGRWGGTACDIVAPRQFSFLTSRHDYPPIEDMAAWAKAVRFAARALIEGPMPELEGADHYHTTAVTPDWATSMVRVRLIDDHVFYADPRSSAL</sequence>
<organism evidence="2 3">
    <name type="scientific">Paracoccus benzoatiresistens</name>
    <dbReference type="NCBI Taxonomy" id="2997341"/>
    <lineage>
        <taxon>Bacteria</taxon>
        <taxon>Pseudomonadati</taxon>
        <taxon>Pseudomonadota</taxon>
        <taxon>Alphaproteobacteria</taxon>
        <taxon>Rhodobacterales</taxon>
        <taxon>Paracoccaceae</taxon>
        <taxon>Paracoccus</taxon>
    </lineage>
</organism>
<dbReference type="EMBL" id="JAPTYD010000052">
    <property type="protein sequence ID" value="MCZ0963816.1"/>
    <property type="molecule type" value="Genomic_DNA"/>
</dbReference>
<dbReference type="GO" id="GO:0016787">
    <property type="term" value="F:hydrolase activity"/>
    <property type="evidence" value="ECO:0007669"/>
    <property type="project" value="UniProtKB-KW"/>
</dbReference>
<dbReference type="Pfam" id="PF07486">
    <property type="entry name" value="Hydrolase_2"/>
    <property type="match status" value="1"/>
</dbReference>
<dbReference type="Gene3D" id="1.10.10.2520">
    <property type="entry name" value="Cell wall hydrolase SleB, domain 1"/>
    <property type="match status" value="1"/>
</dbReference>
<evidence type="ECO:0000313" key="3">
    <source>
        <dbReference type="Proteomes" id="UP001149822"/>
    </source>
</evidence>
<protein>
    <submittedName>
        <fullName evidence="2">Cell wall hydrolase</fullName>
    </submittedName>
</protein>
<name>A0ABT4J9K9_9RHOB</name>
<proteinExistence type="predicted"/>
<accession>A0ABT4J9K9</accession>
<feature type="domain" description="Cell wall hydrolase SleB" evidence="1">
    <location>
        <begin position="146"/>
        <end position="247"/>
    </location>
</feature>
<keyword evidence="2" id="KW-0378">Hydrolase</keyword>
<dbReference type="InterPro" id="IPR011105">
    <property type="entry name" value="Cell_wall_hydrolase_SleB"/>
</dbReference>